<keyword evidence="5" id="KW-1185">Reference proteome</keyword>
<organism evidence="4 5">
    <name type="scientific">Phormidium yuhuli AB48</name>
    <dbReference type="NCBI Taxonomy" id="2940671"/>
    <lineage>
        <taxon>Bacteria</taxon>
        <taxon>Bacillati</taxon>
        <taxon>Cyanobacteriota</taxon>
        <taxon>Cyanophyceae</taxon>
        <taxon>Oscillatoriophycideae</taxon>
        <taxon>Oscillatoriales</taxon>
        <taxon>Oscillatoriaceae</taxon>
        <taxon>Phormidium</taxon>
        <taxon>Phormidium yuhuli</taxon>
    </lineage>
</organism>
<dbReference type="InterPro" id="IPR052016">
    <property type="entry name" value="Bact_Sigma-Reg"/>
</dbReference>
<dbReference type="EMBL" id="CP098611">
    <property type="protein sequence ID" value="USR93216.1"/>
    <property type="molecule type" value="Genomic_DNA"/>
</dbReference>
<dbReference type="SMART" id="SM00065">
    <property type="entry name" value="GAF"/>
    <property type="match status" value="1"/>
</dbReference>
<dbReference type="InterPro" id="IPR003018">
    <property type="entry name" value="GAF"/>
</dbReference>
<keyword evidence="1" id="KW-0378">Hydrolase</keyword>
<dbReference type="SUPFAM" id="SSF81606">
    <property type="entry name" value="PP2C-like"/>
    <property type="match status" value="1"/>
</dbReference>
<dbReference type="Pfam" id="PF07228">
    <property type="entry name" value="SpoIIE"/>
    <property type="match status" value="1"/>
</dbReference>
<dbReference type="SMART" id="SM00331">
    <property type="entry name" value="PP2C_SIG"/>
    <property type="match status" value="1"/>
</dbReference>
<evidence type="ECO:0000256" key="1">
    <source>
        <dbReference type="ARBA" id="ARBA00022801"/>
    </source>
</evidence>
<dbReference type="SUPFAM" id="SSF55781">
    <property type="entry name" value="GAF domain-like"/>
    <property type="match status" value="1"/>
</dbReference>
<feature type="domain" description="GAF" evidence="2">
    <location>
        <begin position="40"/>
        <end position="178"/>
    </location>
</feature>
<name>A0ABY5AWT0_9CYAN</name>
<evidence type="ECO:0000259" key="2">
    <source>
        <dbReference type="SMART" id="SM00065"/>
    </source>
</evidence>
<dbReference type="PANTHER" id="PTHR43156:SF2">
    <property type="entry name" value="STAGE II SPORULATION PROTEIN E"/>
    <property type="match status" value="1"/>
</dbReference>
<dbReference type="InterPro" id="IPR036457">
    <property type="entry name" value="PPM-type-like_dom_sf"/>
</dbReference>
<dbReference type="InterPro" id="IPR029016">
    <property type="entry name" value="GAF-like_dom_sf"/>
</dbReference>
<evidence type="ECO:0000313" key="5">
    <source>
        <dbReference type="Proteomes" id="UP001056708"/>
    </source>
</evidence>
<proteinExistence type="predicted"/>
<dbReference type="Proteomes" id="UP001056708">
    <property type="component" value="Chromosome"/>
</dbReference>
<dbReference type="Gene3D" id="3.60.40.10">
    <property type="entry name" value="PPM-type phosphatase domain"/>
    <property type="match status" value="1"/>
</dbReference>
<evidence type="ECO:0000259" key="3">
    <source>
        <dbReference type="SMART" id="SM00331"/>
    </source>
</evidence>
<dbReference type="InterPro" id="IPR001932">
    <property type="entry name" value="PPM-type_phosphatase-like_dom"/>
</dbReference>
<dbReference type="PANTHER" id="PTHR43156">
    <property type="entry name" value="STAGE II SPORULATION PROTEIN E-RELATED"/>
    <property type="match status" value="1"/>
</dbReference>
<protein>
    <submittedName>
        <fullName evidence="4">PP2C family protein-serine/threonine phosphatase</fullName>
    </submittedName>
</protein>
<gene>
    <name evidence="4" type="ORF">NEA10_17235</name>
</gene>
<reference evidence="4" key="1">
    <citation type="submission" date="2022-06" db="EMBL/GenBank/DDBJ databases">
        <title>Genome sequence of Phormidium yuhuli AB48 isolated from an industrial photobioreactor environment.</title>
        <authorList>
            <person name="Qiu Y."/>
            <person name="Noonan A.J.C."/>
            <person name="Dofher K."/>
            <person name="Koch M."/>
            <person name="Kieft B."/>
            <person name="Lin X."/>
            <person name="Ziels R.M."/>
            <person name="Hallam S.J."/>
        </authorList>
    </citation>
    <scope>NUCLEOTIDE SEQUENCE</scope>
    <source>
        <strain evidence="4">AB48</strain>
    </source>
</reference>
<feature type="domain" description="PPM-type phosphatase" evidence="3">
    <location>
        <begin position="205"/>
        <end position="448"/>
    </location>
</feature>
<evidence type="ECO:0000313" key="4">
    <source>
        <dbReference type="EMBL" id="USR93216.1"/>
    </source>
</evidence>
<accession>A0ABY5AWT0</accession>
<sequence>MPEPTPVFALKALVARLHREQNKTQDLLSSLGFALRSFNNLNQFLELIPLVASRVTDAEGGSLVLFKPDGQVRLQRLHCQEGQSCVNLRKAIDAVIRDDSHPLPISQDIDRRIADYLGQGIQLYGTPISIRNEERGRLYVFSYDPQYTWNEARRKLVQLVADQTAVAIVNDELAAELRQKQRLDRELEIGAEIQLRLLPSQCPRIDGIQLAARCQTANRVGGDYYDFIPTTHDLVRSRGFDAKPAPEEPIHSEHGRWGIAIGDVMGKGVPAGLIMTLTRGMLRSEALNQHSPARILKHLNRAMYADLENSHRFVTLFYSEYNPETRQLAYSNAAHTPPLLWKAQRREILRLDTWGMLVGLDAETEYEEDSVILEAGDTILYYTDGFTEASNPKGDRFDEENLIEAFKTACSRQADPNDILNAMFDAVWDFIGPHKSNDDDMTLVVLQKR</sequence>
<dbReference type="Gene3D" id="3.30.450.40">
    <property type="match status" value="1"/>
</dbReference>